<dbReference type="InterPro" id="IPR036938">
    <property type="entry name" value="PAP2/HPO_sf"/>
</dbReference>
<evidence type="ECO:0000256" key="1">
    <source>
        <dbReference type="ARBA" id="ARBA00004141"/>
    </source>
</evidence>
<dbReference type="PANTHER" id="PTHR10165:SF103">
    <property type="entry name" value="PHOSPHOLIPID PHOSPHATASE HOMOLOG 1.2 HOMOLOG"/>
    <property type="match status" value="1"/>
</dbReference>
<dbReference type="SUPFAM" id="SSF48317">
    <property type="entry name" value="Acid phosphatase/Vanadium-dependent haloperoxidase"/>
    <property type="match status" value="1"/>
</dbReference>
<evidence type="ECO:0000256" key="4">
    <source>
        <dbReference type="ARBA" id="ARBA00022989"/>
    </source>
</evidence>
<keyword evidence="4 6" id="KW-1133">Transmembrane helix</keyword>
<feature type="transmembrane region" description="Helical" evidence="6">
    <location>
        <begin position="50"/>
        <end position="70"/>
    </location>
</feature>
<feature type="transmembrane region" description="Helical" evidence="6">
    <location>
        <begin position="213"/>
        <end position="232"/>
    </location>
</feature>
<feature type="transmembrane region" description="Helical" evidence="6">
    <location>
        <begin position="143"/>
        <end position="162"/>
    </location>
</feature>
<feature type="transmembrane region" description="Helical" evidence="6">
    <location>
        <begin position="99"/>
        <end position="123"/>
    </location>
</feature>
<protein>
    <recommendedName>
        <fullName evidence="7">Phosphatidic acid phosphatase type 2/haloperoxidase domain-containing protein</fullName>
    </recommendedName>
</protein>
<evidence type="ECO:0000256" key="6">
    <source>
        <dbReference type="SAM" id="Phobius"/>
    </source>
</evidence>
<evidence type="ECO:0000313" key="8">
    <source>
        <dbReference type="EMBL" id="CAH2042044.1"/>
    </source>
</evidence>
<reference evidence="8" key="1">
    <citation type="submission" date="2022-03" db="EMBL/GenBank/DDBJ databases">
        <authorList>
            <person name="Martin H S."/>
        </authorList>
    </citation>
    <scope>NUCLEOTIDE SEQUENCE</scope>
</reference>
<evidence type="ECO:0000313" key="9">
    <source>
        <dbReference type="Proteomes" id="UP000837857"/>
    </source>
</evidence>
<feature type="non-terminal residue" evidence="8">
    <location>
        <position position="1"/>
    </location>
</feature>
<dbReference type="SMART" id="SM00014">
    <property type="entry name" value="acidPPc"/>
    <property type="match status" value="1"/>
</dbReference>
<dbReference type="InterPro" id="IPR043216">
    <property type="entry name" value="PAP-like"/>
</dbReference>
<dbReference type="EMBL" id="OW152826">
    <property type="protein sequence ID" value="CAH2042044.1"/>
    <property type="molecule type" value="Genomic_DNA"/>
</dbReference>
<name>A0ABN8I084_9NEOP</name>
<feature type="transmembrane region" description="Helical" evidence="6">
    <location>
        <begin position="244"/>
        <end position="266"/>
    </location>
</feature>
<evidence type="ECO:0000259" key="7">
    <source>
        <dbReference type="SMART" id="SM00014"/>
    </source>
</evidence>
<gene>
    <name evidence="8" type="ORF">IPOD504_LOCUS3548</name>
</gene>
<organism evidence="8 9">
    <name type="scientific">Iphiclides podalirius</name>
    <name type="common">scarce swallowtail</name>
    <dbReference type="NCBI Taxonomy" id="110791"/>
    <lineage>
        <taxon>Eukaryota</taxon>
        <taxon>Metazoa</taxon>
        <taxon>Ecdysozoa</taxon>
        <taxon>Arthropoda</taxon>
        <taxon>Hexapoda</taxon>
        <taxon>Insecta</taxon>
        <taxon>Pterygota</taxon>
        <taxon>Neoptera</taxon>
        <taxon>Endopterygota</taxon>
        <taxon>Lepidoptera</taxon>
        <taxon>Glossata</taxon>
        <taxon>Ditrysia</taxon>
        <taxon>Papilionoidea</taxon>
        <taxon>Papilionidae</taxon>
        <taxon>Papilioninae</taxon>
        <taxon>Iphiclides</taxon>
    </lineage>
</organism>
<dbReference type="Proteomes" id="UP000837857">
    <property type="component" value="Chromosome 14"/>
</dbReference>
<comment type="similarity">
    <text evidence="2">Belongs to the PA-phosphatase related phosphoesterase family.</text>
</comment>
<accession>A0ABN8I084</accession>
<keyword evidence="5 6" id="KW-0472">Membrane</keyword>
<comment type="subcellular location">
    <subcellularLocation>
        <location evidence="1">Membrane</location>
        <topology evidence="1">Multi-pass membrane protein</topology>
    </subcellularLocation>
</comment>
<dbReference type="PANTHER" id="PTHR10165">
    <property type="entry name" value="LIPID PHOSPHATE PHOSPHATASE"/>
    <property type="match status" value="1"/>
</dbReference>
<dbReference type="Gene3D" id="1.20.144.10">
    <property type="entry name" value="Phosphatidic acid phosphatase type 2/haloperoxidase"/>
    <property type="match status" value="1"/>
</dbReference>
<proteinExistence type="inferred from homology"/>
<feature type="domain" description="Phosphatidic acid phosphatase type 2/haloperoxidase" evidence="7">
    <location>
        <begin position="145"/>
        <end position="291"/>
    </location>
</feature>
<evidence type="ECO:0000256" key="5">
    <source>
        <dbReference type="ARBA" id="ARBA00023136"/>
    </source>
</evidence>
<dbReference type="Pfam" id="PF01569">
    <property type="entry name" value="PAP2"/>
    <property type="match status" value="1"/>
</dbReference>
<evidence type="ECO:0000256" key="3">
    <source>
        <dbReference type="ARBA" id="ARBA00022692"/>
    </source>
</evidence>
<feature type="transmembrane region" description="Helical" evidence="6">
    <location>
        <begin position="272"/>
        <end position="295"/>
    </location>
</feature>
<keyword evidence="9" id="KW-1185">Reference proteome</keyword>
<keyword evidence="3 6" id="KW-0812">Transmembrane</keyword>
<sequence>MVALDCVGKITPTESTEVFAACSVTTLDRTRRDIESQLLHHDPKSRGHSIWWTLGIDIPLFAIVAALVLLQEMGMFPQRKSGFFCNDPALSYPYKGDTISMGVIISTIVACPLVVIFLTELAFHGPGQSIRDRLCCSAVETMLLFRGYAYGLFINLTIVEVMKAVTGFPRPTFFDICEPDAALTCNGSEFVSAFECTSQRFSAWYQMDSYHSFPSGHTSLSVYCGFFIAWYLQTRAFDWQHRTVLLVPVLQLACVGYAAVCSLSRLTDHRHHWWDVLTGTAVGVLCLLYTVLALCDSFSPEKRSRTHATDETNLPSTRTSIYEDRIQAPVT</sequence>
<evidence type="ECO:0000256" key="2">
    <source>
        <dbReference type="ARBA" id="ARBA00008816"/>
    </source>
</evidence>
<dbReference type="InterPro" id="IPR000326">
    <property type="entry name" value="PAP2/HPO"/>
</dbReference>